<evidence type="ECO:0000259" key="21">
    <source>
        <dbReference type="PROSITE" id="PS50011"/>
    </source>
</evidence>
<dbReference type="InterPro" id="IPR018391">
    <property type="entry name" value="PQQ_b-propeller_rpt"/>
</dbReference>
<reference evidence="23" key="1">
    <citation type="submission" date="2021-10" db="EMBL/GenBank/DDBJ databases">
        <title>Tropical sea cucumber genome reveals ecological adaptation and Cuvierian tubules defense mechanism.</title>
        <authorList>
            <person name="Chen T."/>
        </authorList>
    </citation>
    <scope>NUCLEOTIDE SEQUENCE</scope>
    <source>
        <strain evidence="23">Nanhai2018</strain>
        <tissue evidence="23">Muscle</tissue>
    </source>
</reference>
<evidence type="ECO:0000256" key="12">
    <source>
        <dbReference type="ARBA" id="ARBA00022824"/>
    </source>
</evidence>
<dbReference type="SMART" id="SM00220">
    <property type="entry name" value="S_TKc"/>
    <property type="match status" value="1"/>
</dbReference>
<evidence type="ECO:0000256" key="8">
    <source>
        <dbReference type="ARBA" id="ARBA00022729"/>
    </source>
</evidence>
<sequence length="906" mass="101829">MVNISVKSLLAWITSFCVILSLNGLSAIILQAGQDHRKEGKRTTGNLRVQYTGLEGMLLISTLDGSMHAVNGLTGELLWTLHDNPVVQVPLHSPDSLTFLPDPKDGTLYALGSGGEGLKKLPLTIPDLVATSPYRSKDGILYTGQKTDKWVAVDAKTGVKQQTLSTVSTQESCPSSNQNTLFLGRTEFVVTMFDSTTRDQIWNVTYTDYSSHVASDESDYSLRHFSSISDGVVITMDVNSGELLWDTTYGSPVVGMYQLHGEGLHKVPFTSIAPETLGHLLDGGDFPHWRDRLLGYEKETHLMATLYIGEYKHGVFAFPAVVEEDSVPIIHKGKSGFPLLEGPGSADIDSVEPSKSKPELTITLDDAVPKAEKTDRSLILLGYHELPRSSPQVVLPQIASSSQSMPHHPYIPQQQSPIRRPHQEQQKDVQRTMSPNILFMGLAQSEAVYLGGILTLLAGLVLIFYCLPLKPIVIVSQQSGSMQTSRLSQGSNHHGDELYLPEGHVRVGKITFDPKDVLGQGCEGTFVYRGRFDGRDVAVKRILPECFSVADREVHLLRESDEHPNVIRYFCTESDPQFRYIALELCCATLKDYVKDNTKFSNLKEMELLEQATSGLAHLHSLKIVHRDIKPHNVLISFPNQYGKVKAMISDFGLCKKLAAGRVSFSRRSGVAGTEGWIAPEMLTDEERTTTAVDIFSLGCVFYYVLCQGKHPFGDALQRQSNILLEKYSLERLPEDDYVSRELIGQMIRSNPDDRPHIKAVIKHPFFWNLEKQLGFFQDVSDRIEKEALNCPLLLSLETNAKQVVKGDWRENITIELQTDLRKFRSYKGRSVRDLLRAMRNKKHHYRELSEEVKQTLGPVPDGFLFYFTSRFPYLLLHVYHVMEVCADERLFHKYYAQKDETVPNR</sequence>
<dbReference type="InterPro" id="IPR045133">
    <property type="entry name" value="IRE1/2-like"/>
</dbReference>
<evidence type="ECO:0000256" key="16">
    <source>
        <dbReference type="ARBA" id="ARBA00023268"/>
    </source>
</evidence>
<evidence type="ECO:0000256" key="17">
    <source>
        <dbReference type="ARBA" id="ARBA00047899"/>
    </source>
</evidence>
<dbReference type="GO" id="GO:1990604">
    <property type="term" value="C:IRE1-TRAF2-ASK1 complex"/>
    <property type="evidence" value="ECO:0007669"/>
    <property type="project" value="TreeGrafter"/>
</dbReference>
<evidence type="ECO:0000256" key="20">
    <source>
        <dbReference type="SAM" id="Phobius"/>
    </source>
</evidence>
<dbReference type="AlphaFoldDB" id="A0A9Q1C3Y9"/>
<keyword evidence="6" id="KW-0808">Transferase</keyword>
<keyword evidence="7 20" id="KW-0812">Transmembrane</keyword>
<dbReference type="GO" id="GO:0005524">
    <property type="term" value="F:ATP binding"/>
    <property type="evidence" value="ECO:0007669"/>
    <property type="project" value="UniProtKB-KW"/>
</dbReference>
<evidence type="ECO:0000256" key="11">
    <source>
        <dbReference type="ARBA" id="ARBA00022801"/>
    </source>
</evidence>
<evidence type="ECO:0000256" key="19">
    <source>
        <dbReference type="SAM" id="MobiDB-lite"/>
    </source>
</evidence>
<proteinExistence type="predicted"/>
<dbReference type="GO" id="GO:0016787">
    <property type="term" value="F:hydrolase activity"/>
    <property type="evidence" value="ECO:0007669"/>
    <property type="project" value="UniProtKB-KW"/>
</dbReference>
<keyword evidence="10 23" id="KW-0418">Kinase</keyword>
<keyword evidence="16" id="KW-0511">Multifunctional enzyme</keyword>
<evidence type="ECO:0000256" key="1">
    <source>
        <dbReference type="ARBA" id="ARBA00001946"/>
    </source>
</evidence>
<dbReference type="PANTHER" id="PTHR13954:SF6">
    <property type="entry name" value="NON-SPECIFIC SERINE_THREONINE PROTEIN KINASE"/>
    <property type="match status" value="1"/>
</dbReference>
<dbReference type="Pfam" id="PF00069">
    <property type="entry name" value="Pkinase"/>
    <property type="match status" value="1"/>
</dbReference>
<evidence type="ECO:0000313" key="24">
    <source>
        <dbReference type="Proteomes" id="UP001152320"/>
    </source>
</evidence>
<dbReference type="SMART" id="SM00580">
    <property type="entry name" value="PUG"/>
    <property type="match status" value="1"/>
</dbReference>
<dbReference type="SUPFAM" id="SSF50998">
    <property type="entry name" value="Quinoprotein alcohol dehydrogenase-like"/>
    <property type="match status" value="1"/>
</dbReference>
<dbReference type="InterPro" id="IPR010513">
    <property type="entry name" value="KEN_dom"/>
</dbReference>
<dbReference type="EC" id="2.7.11.1" evidence="3"/>
<dbReference type="GO" id="GO:0080090">
    <property type="term" value="P:regulation of primary metabolic process"/>
    <property type="evidence" value="ECO:0007669"/>
    <property type="project" value="UniProtKB-ARBA"/>
</dbReference>
<evidence type="ECO:0000256" key="2">
    <source>
        <dbReference type="ARBA" id="ARBA00004115"/>
    </source>
</evidence>
<dbReference type="GO" id="GO:0010468">
    <property type="term" value="P:regulation of gene expression"/>
    <property type="evidence" value="ECO:0007669"/>
    <property type="project" value="UniProtKB-ARBA"/>
</dbReference>
<keyword evidence="4" id="KW-0723">Serine/threonine-protein kinase</keyword>
<keyword evidence="9" id="KW-0547">Nucleotide-binding</keyword>
<dbReference type="GO" id="GO:0004674">
    <property type="term" value="F:protein serine/threonine kinase activity"/>
    <property type="evidence" value="ECO:0007669"/>
    <property type="project" value="UniProtKB-KW"/>
</dbReference>
<dbReference type="FunFam" id="1.20.1440.180:FF:000001">
    <property type="entry name" value="Serine/threonine-protein kinase/endoribonuclease IRE1"/>
    <property type="match status" value="1"/>
</dbReference>
<keyword evidence="24" id="KW-1185">Reference proteome</keyword>
<accession>A0A9Q1C3Y9</accession>
<evidence type="ECO:0000256" key="7">
    <source>
        <dbReference type="ARBA" id="ARBA00022692"/>
    </source>
</evidence>
<evidence type="ECO:0000313" key="23">
    <source>
        <dbReference type="EMBL" id="KAJ8037778.1"/>
    </source>
</evidence>
<dbReference type="InterPro" id="IPR011047">
    <property type="entry name" value="Quinoprotein_ADH-like_sf"/>
</dbReference>
<evidence type="ECO:0000256" key="15">
    <source>
        <dbReference type="ARBA" id="ARBA00023136"/>
    </source>
</evidence>
<evidence type="ECO:0000256" key="10">
    <source>
        <dbReference type="ARBA" id="ARBA00022777"/>
    </source>
</evidence>
<dbReference type="Proteomes" id="UP001152320">
    <property type="component" value="Chromosome 8"/>
</dbReference>
<dbReference type="InterPro" id="IPR008271">
    <property type="entry name" value="Ser/Thr_kinase_AS"/>
</dbReference>
<feature type="transmembrane region" description="Helical" evidence="20">
    <location>
        <begin position="447"/>
        <end position="467"/>
    </location>
</feature>
<dbReference type="PROSITE" id="PS50011">
    <property type="entry name" value="PROTEIN_KINASE_DOM"/>
    <property type="match status" value="1"/>
</dbReference>
<evidence type="ECO:0000256" key="9">
    <source>
        <dbReference type="ARBA" id="ARBA00022741"/>
    </source>
</evidence>
<dbReference type="Pfam" id="PF06479">
    <property type="entry name" value="Ribonuc_2-5A"/>
    <property type="match status" value="1"/>
</dbReference>
<dbReference type="CDD" id="cd10422">
    <property type="entry name" value="RNase_Ire1"/>
    <property type="match status" value="1"/>
</dbReference>
<evidence type="ECO:0000256" key="5">
    <source>
        <dbReference type="ARBA" id="ARBA00022553"/>
    </source>
</evidence>
<dbReference type="GO" id="GO:0070059">
    <property type="term" value="P:intrinsic apoptotic signaling pathway in response to endoplasmic reticulum stress"/>
    <property type="evidence" value="ECO:0007669"/>
    <property type="project" value="TreeGrafter"/>
</dbReference>
<name>A0A9Q1C3Y9_HOLLE</name>
<keyword evidence="12" id="KW-0256">Endoplasmic reticulum</keyword>
<dbReference type="PROSITE" id="PS51392">
    <property type="entry name" value="KEN"/>
    <property type="match status" value="1"/>
</dbReference>
<organism evidence="23 24">
    <name type="scientific">Holothuria leucospilota</name>
    <name type="common">Black long sea cucumber</name>
    <name type="synonym">Mertensiothuria leucospilota</name>
    <dbReference type="NCBI Taxonomy" id="206669"/>
    <lineage>
        <taxon>Eukaryota</taxon>
        <taxon>Metazoa</taxon>
        <taxon>Echinodermata</taxon>
        <taxon>Eleutherozoa</taxon>
        <taxon>Echinozoa</taxon>
        <taxon>Holothuroidea</taxon>
        <taxon>Aspidochirotacea</taxon>
        <taxon>Aspidochirotida</taxon>
        <taxon>Holothuriidae</taxon>
        <taxon>Holothuria</taxon>
    </lineage>
</organism>
<evidence type="ECO:0000256" key="14">
    <source>
        <dbReference type="ARBA" id="ARBA00022989"/>
    </source>
</evidence>
<keyword evidence="14 20" id="KW-1133">Transmembrane helix</keyword>
<keyword evidence="13" id="KW-0067">ATP-binding</keyword>
<dbReference type="Gene3D" id="1.20.1440.180">
    <property type="entry name" value="KEN domain"/>
    <property type="match status" value="1"/>
</dbReference>
<keyword evidence="15 20" id="KW-0472">Membrane</keyword>
<dbReference type="InterPro" id="IPR038357">
    <property type="entry name" value="KEN_sf"/>
</dbReference>
<feature type="region of interest" description="Disordered" evidence="19">
    <location>
        <begin position="402"/>
        <end position="421"/>
    </location>
</feature>
<dbReference type="GO" id="GO:0051082">
    <property type="term" value="F:unfolded protein binding"/>
    <property type="evidence" value="ECO:0007669"/>
    <property type="project" value="TreeGrafter"/>
</dbReference>
<dbReference type="Gene3D" id="1.10.510.10">
    <property type="entry name" value="Transferase(Phosphotransferase) domain 1"/>
    <property type="match status" value="1"/>
</dbReference>
<evidence type="ECO:0000256" key="6">
    <source>
        <dbReference type="ARBA" id="ARBA00022679"/>
    </source>
</evidence>
<dbReference type="CDD" id="cd13982">
    <property type="entry name" value="STKc_IRE1"/>
    <property type="match status" value="1"/>
</dbReference>
<dbReference type="SMART" id="SM00564">
    <property type="entry name" value="PQQ"/>
    <property type="match status" value="4"/>
</dbReference>
<dbReference type="SUPFAM" id="SSF56112">
    <property type="entry name" value="Protein kinase-like (PK-like)"/>
    <property type="match status" value="1"/>
</dbReference>
<comment type="catalytic activity">
    <reaction evidence="18">
        <text>L-seryl-[protein] + ATP = O-phospho-L-seryl-[protein] + ADP + H(+)</text>
        <dbReference type="Rhea" id="RHEA:17989"/>
        <dbReference type="Rhea" id="RHEA-COMP:9863"/>
        <dbReference type="Rhea" id="RHEA-COMP:11604"/>
        <dbReference type="ChEBI" id="CHEBI:15378"/>
        <dbReference type="ChEBI" id="CHEBI:29999"/>
        <dbReference type="ChEBI" id="CHEBI:30616"/>
        <dbReference type="ChEBI" id="CHEBI:83421"/>
        <dbReference type="ChEBI" id="CHEBI:456216"/>
        <dbReference type="EC" id="2.7.11.1"/>
    </reaction>
</comment>
<dbReference type="GO" id="GO:0036498">
    <property type="term" value="P:IRE1-mediated unfolded protein response"/>
    <property type="evidence" value="ECO:0007669"/>
    <property type="project" value="TreeGrafter"/>
</dbReference>
<dbReference type="Gene3D" id="2.130.10.10">
    <property type="entry name" value="YVTN repeat-like/Quinoprotein amine dehydrogenase"/>
    <property type="match status" value="1"/>
</dbReference>
<comment type="caution">
    <text evidence="23">The sequence shown here is derived from an EMBL/GenBank/DDBJ whole genome shotgun (WGS) entry which is preliminary data.</text>
</comment>
<dbReference type="Gene3D" id="3.30.200.20">
    <property type="entry name" value="Phosphorylase Kinase, domain 1"/>
    <property type="match status" value="1"/>
</dbReference>
<comment type="subcellular location">
    <subcellularLocation>
        <location evidence="2">Endoplasmic reticulum membrane</location>
        <topology evidence="2">Single-pass type I membrane protein</topology>
    </subcellularLocation>
</comment>
<dbReference type="GO" id="GO:0006397">
    <property type="term" value="P:mRNA processing"/>
    <property type="evidence" value="ECO:0007669"/>
    <property type="project" value="InterPro"/>
</dbReference>
<keyword evidence="11" id="KW-0378">Hydrolase</keyword>
<dbReference type="InterPro" id="IPR011009">
    <property type="entry name" value="Kinase-like_dom_sf"/>
</dbReference>
<dbReference type="InterPro" id="IPR000719">
    <property type="entry name" value="Prot_kinase_dom"/>
</dbReference>
<comment type="cofactor">
    <cofactor evidence="1">
        <name>Mg(2+)</name>
        <dbReference type="ChEBI" id="CHEBI:18420"/>
    </cofactor>
</comment>
<dbReference type="PROSITE" id="PS00108">
    <property type="entry name" value="PROTEIN_KINASE_ST"/>
    <property type="match status" value="1"/>
</dbReference>
<keyword evidence="5" id="KW-0597">Phosphoprotein</keyword>
<dbReference type="CDD" id="cd09769">
    <property type="entry name" value="Luminal_IRE1"/>
    <property type="match status" value="1"/>
</dbReference>
<comment type="catalytic activity">
    <reaction evidence="17">
        <text>L-threonyl-[protein] + ATP = O-phospho-L-threonyl-[protein] + ADP + H(+)</text>
        <dbReference type="Rhea" id="RHEA:46608"/>
        <dbReference type="Rhea" id="RHEA-COMP:11060"/>
        <dbReference type="Rhea" id="RHEA-COMP:11605"/>
        <dbReference type="ChEBI" id="CHEBI:15378"/>
        <dbReference type="ChEBI" id="CHEBI:30013"/>
        <dbReference type="ChEBI" id="CHEBI:30616"/>
        <dbReference type="ChEBI" id="CHEBI:61977"/>
        <dbReference type="ChEBI" id="CHEBI:456216"/>
        <dbReference type="EC" id="2.7.11.1"/>
    </reaction>
</comment>
<dbReference type="EMBL" id="JAIZAY010000008">
    <property type="protein sequence ID" value="KAJ8037778.1"/>
    <property type="molecule type" value="Genomic_DNA"/>
</dbReference>
<evidence type="ECO:0000256" key="18">
    <source>
        <dbReference type="ARBA" id="ARBA00048679"/>
    </source>
</evidence>
<gene>
    <name evidence="23" type="ORF">HOLleu_18677</name>
</gene>
<evidence type="ECO:0000256" key="13">
    <source>
        <dbReference type="ARBA" id="ARBA00022840"/>
    </source>
</evidence>
<dbReference type="InterPro" id="IPR015943">
    <property type="entry name" value="WD40/YVTN_repeat-like_dom_sf"/>
</dbReference>
<keyword evidence="8" id="KW-0732">Signal</keyword>
<dbReference type="GO" id="GO:0004521">
    <property type="term" value="F:RNA endonuclease activity"/>
    <property type="evidence" value="ECO:0007669"/>
    <property type="project" value="InterPro"/>
</dbReference>
<evidence type="ECO:0000259" key="22">
    <source>
        <dbReference type="PROSITE" id="PS51392"/>
    </source>
</evidence>
<feature type="domain" description="KEN" evidence="22">
    <location>
        <begin position="770"/>
        <end position="898"/>
    </location>
</feature>
<dbReference type="PANTHER" id="PTHR13954">
    <property type="entry name" value="IRE1-RELATED"/>
    <property type="match status" value="1"/>
</dbReference>
<protein>
    <recommendedName>
        <fullName evidence="3">non-specific serine/threonine protein kinase</fullName>
        <ecNumber evidence="3">2.7.11.1</ecNumber>
    </recommendedName>
</protein>
<feature type="domain" description="Protein kinase" evidence="21">
    <location>
        <begin position="512"/>
        <end position="767"/>
    </location>
</feature>
<evidence type="ECO:0000256" key="4">
    <source>
        <dbReference type="ARBA" id="ARBA00022527"/>
    </source>
</evidence>
<dbReference type="FunFam" id="3.30.200.20:FF:000077">
    <property type="entry name" value="Putative Serine/threonine-protein kinase/endoribonuclease IRE1"/>
    <property type="match status" value="1"/>
</dbReference>
<evidence type="ECO:0000256" key="3">
    <source>
        <dbReference type="ARBA" id="ARBA00012513"/>
    </source>
</evidence>
<dbReference type="OrthoDB" id="63989at2759"/>